<dbReference type="InterPro" id="IPR004031">
    <property type="entry name" value="PMP22/EMP/MP20/Claudin"/>
</dbReference>
<dbReference type="PANTHER" id="PTHR21284">
    <property type="entry name" value="EG:80H7.2 PROTEIN"/>
    <property type="match status" value="1"/>
</dbReference>
<sequence length="233" mass="27776">MSRTIDKYNYPKASDHLFNGAILTYIGGVLLMISFCSPYWVKSYTETFSDFKNMGIWQYCFEGFRYPYYQFDKKFYGCHHVFSQEYHVIREWLLPGWLIAVQTFMTLAFLLSFSAQAIMACQVCRFPLKFVLRYEWILSIVNFGYIATTSVFMFLAVLIFGCSYTRRDWLMYPNYNFLTWAYWLGVISLVFHAAATHYLYKEAKLSYELKQQSKNLIMQMQPNPQHRLGWPSY</sequence>
<dbReference type="AlphaFoldDB" id="A0ABD2NTX6"/>
<gene>
    <name evidence="6" type="ORF">HHI36_005303</name>
</gene>
<dbReference type="Proteomes" id="UP001516400">
    <property type="component" value="Unassembled WGS sequence"/>
</dbReference>
<keyword evidence="2 5" id="KW-0812">Transmembrane</keyword>
<evidence type="ECO:0000313" key="7">
    <source>
        <dbReference type="Proteomes" id="UP001516400"/>
    </source>
</evidence>
<dbReference type="Gene3D" id="1.20.140.150">
    <property type="match status" value="1"/>
</dbReference>
<evidence type="ECO:0000256" key="1">
    <source>
        <dbReference type="ARBA" id="ARBA00004141"/>
    </source>
</evidence>
<dbReference type="GO" id="GO:0016020">
    <property type="term" value="C:membrane"/>
    <property type="evidence" value="ECO:0007669"/>
    <property type="project" value="UniProtKB-SubCell"/>
</dbReference>
<comment type="caution">
    <text evidence="6">The sequence shown here is derived from an EMBL/GenBank/DDBJ whole genome shotgun (WGS) entry which is preliminary data.</text>
</comment>
<dbReference type="EMBL" id="JABFTP020000144">
    <property type="protein sequence ID" value="KAL3282105.1"/>
    <property type="molecule type" value="Genomic_DNA"/>
</dbReference>
<reference evidence="6 7" key="1">
    <citation type="journal article" date="2021" name="BMC Biol.">
        <title>Horizontally acquired antibacterial genes associated with adaptive radiation of ladybird beetles.</title>
        <authorList>
            <person name="Li H.S."/>
            <person name="Tang X.F."/>
            <person name="Huang Y.H."/>
            <person name="Xu Z.Y."/>
            <person name="Chen M.L."/>
            <person name="Du X.Y."/>
            <person name="Qiu B.Y."/>
            <person name="Chen P.T."/>
            <person name="Zhang W."/>
            <person name="Slipinski A."/>
            <person name="Escalona H.E."/>
            <person name="Waterhouse R.M."/>
            <person name="Zwick A."/>
            <person name="Pang H."/>
        </authorList>
    </citation>
    <scope>NUCLEOTIDE SEQUENCE [LARGE SCALE GENOMIC DNA]</scope>
    <source>
        <strain evidence="6">SYSU2018</strain>
    </source>
</reference>
<feature type="transmembrane region" description="Helical" evidence="5">
    <location>
        <begin position="180"/>
        <end position="200"/>
    </location>
</feature>
<evidence type="ECO:0000256" key="3">
    <source>
        <dbReference type="ARBA" id="ARBA00022989"/>
    </source>
</evidence>
<organism evidence="6 7">
    <name type="scientific">Cryptolaemus montrouzieri</name>
    <dbReference type="NCBI Taxonomy" id="559131"/>
    <lineage>
        <taxon>Eukaryota</taxon>
        <taxon>Metazoa</taxon>
        <taxon>Ecdysozoa</taxon>
        <taxon>Arthropoda</taxon>
        <taxon>Hexapoda</taxon>
        <taxon>Insecta</taxon>
        <taxon>Pterygota</taxon>
        <taxon>Neoptera</taxon>
        <taxon>Endopterygota</taxon>
        <taxon>Coleoptera</taxon>
        <taxon>Polyphaga</taxon>
        <taxon>Cucujiformia</taxon>
        <taxon>Coccinelloidea</taxon>
        <taxon>Coccinellidae</taxon>
        <taxon>Scymninae</taxon>
        <taxon>Scymnini</taxon>
        <taxon>Cryptolaemus</taxon>
    </lineage>
</organism>
<evidence type="ECO:0000313" key="6">
    <source>
        <dbReference type="EMBL" id="KAL3282105.1"/>
    </source>
</evidence>
<evidence type="ECO:0000256" key="2">
    <source>
        <dbReference type="ARBA" id="ARBA00022692"/>
    </source>
</evidence>
<comment type="subcellular location">
    <subcellularLocation>
        <location evidence="1">Membrane</location>
        <topology evidence="1">Multi-pass membrane protein</topology>
    </subcellularLocation>
</comment>
<keyword evidence="7" id="KW-1185">Reference proteome</keyword>
<proteinExistence type="predicted"/>
<feature type="transmembrane region" description="Helical" evidence="5">
    <location>
        <begin position="21"/>
        <end position="41"/>
    </location>
</feature>
<keyword evidence="3 5" id="KW-1133">Transmembrane helix</keyword>
<dbReference type="PANTHER" id="PTHR21284:SF12">
    <property type="entry name" value="EG:80H7.2 PROTEIN"/>
    <property type="match status" value="1"/>
</dbReference>
<accession>A0ABD2NTX6</accession>
<name>A0ABD2NTX6_9CUCU</name>
<evidence type="ECO:0000256" key="4">
    <source>
        <dbReference type="ARBA" id="ARBA00023136"/>
    </source>
</evidence>
<protein>
    <submittedName>
        <fullName evidence="6">Uncharacterized protein</fullName>
    </submittedName>
</protein>
<evidence type="ECO:0000256" key="5">
    <source>
        <dbReference type="SAM" id="Phobius"/>
    </source>
</evidence>
<keyword evidence="4 5" id="KW-0472">Membrane</keyword>
<dbReference type="Pfam" id="PF13903">
    <property type="entry name" value="Claudin_2"/>
    <property type="match status" value="1"/>
</dbReference>
<feature type="transmembrane region" description="Helical" evidence="5">
    <location>
        <begin position="92"/>
        <end position="115"/>
    </location>
</feature>
<feature type="transmembrane region" description="Helical" evidence="5">
    <location>
        <begin position="136"/>
        <end position="160"/>
    </location>
</feature>